<organism evidence="12 13">
    <name type="scientific">Bacillus wiedmannii</name>
    <dbReference type="NCBI Taxonomy" id="1890302"/>
    <lineage>
        <taxon>Bacteria</taxon>
        <taxon>Bacillati</taxon>
        <taxon>Bacillota</taxon>
        <taxon>Bacilli</taxon>
        <taxon>Bacillales</taxon>
        <taxon>Bacillaceae</taxon>
        <taxon>Bacillus</taxon>
        <taxon>Bacillus cereus group</taxon>
    </lineage>
</organism>
<dbReference type="SUPFAM" id="SSF56059">
    <property type="entry name" value="Glutathione synthetase ATP-binding domain-like"/>
    <property type="match status" value="1"/>
</dbReference>
<evidence type="ECO:0000256" key="3">
    <source>
        <dbReference type="ARBA" id="ARBA00051922"/>
    </source>
</evidence>
<feature type="coiled-coil region" evidence="8">
    <location>
        <begin position="48"/>
        <end position="82"/>
    </location>
</feature>
<dbReference type="InterPro" id="IPR036637">
    <property type="entry name" value="Phosphohistidine_dom_sf"/>
</dbReference>
<dbReference type="NCBIfam" id="NF004878">
    <property type="entry name" value="PRK06241.1-3"/>
    <property type="match status" value="1"/>
</dbReference>
<accession>A0AA95RU13</accession>
<feature type="domain" description="Pyruvate phosphate dikinase AMP/ATP-binding" evidence="11">
    <location>
        <begin position="17"/>
        <end position="315"/>
    </location>
</feature>
<evidence type="ECO:0000256" key="9">
    <source>
        <dbReference type="SAM" id="MobiDB-lite"/>
    </source>
</evidence>
<dbReference type="EMBL" id="CP126099">
    <property type="protein sequence ID" value="WHY26935.1"/>
    <property type="molecule type" value="Genomic_DNA"/>
</dbReference>
<dbReference type="FunFam" id="3.50.30.10:FF:000007">
    <property type="entry name" value="Phosphoenolpyruvate synthase"/>
    <property type="match status" value="1"/>
</dbReference>
<protein>
    <recommendedName>
        <fullName evidence="6">Rifampicin phosphotransferase</fullName>
        <ecNumber evidence="5">2.7.9.6</ecNumber>
    </recommendedName>
    <alternativeName>
        <fullName evidence="7">Rifampin phosphotransferase</fullName>
    </alternativeName>
</protein>
<dbReference type="InterPro" id="IPR051549">
    <property type="entry name" value="PEP_Utilizing_Enz"/>
</dbReference>
<proteinExistence type="inferred from homology"/>
<dbReference type="PANTHER" id="PTHR43615:SF1">
    <property type="entry name" value="PPDK_N DOMAIN-CONTAINING PROTEIN"/>
    <property type="match status" value="1"/>
</dbReference>
<dbReference type="InterPro" id="IPR013815">
    <property type="entry name" value="ATP_grasp_subdomain_1"/>
</dbReference>
<evidence type="ECO:0000256" key="6">
    <source>
        <dbReference type="ARBA" id="ARBA00074400"/>
    </source>
</evidence>
<dbReference type="RefSeq" id="WP_283881511.1">
    <property type="nucleotide sequence ID" value="NZ_CP126099.1"/>
</dbReference>
<keyword evidence="1" id="KW-0547">Nucleotide-binding</keyword>
<feature type="domain" description="PEP-utilising enzyme mobile" evidence="10">
    <location>
        <begin position="792"/>
        <end position="863"/>
    </location>
</feature>
<dbReference type="FunFam" id="3.30.1490.20:FF:000010">
    <property type="entry name" value="Phosphoenolpyruvate synthase"/>
    <property type="match status" value="1"/>
</dbReference>
<dbReference type="GO" id="GO:0016301">
    <property type="term" value="F:kinase activity"/>
    <property type="evidence" value="ECO:0007669"/>
    <property type="project" value="InterPro"/>
</dbReference>
<feature type="region of interest" description="Disordered" evidence="9">
    <location>
        <begin position="411"/>
        <end position="432"/>
    </location>
</feature>
<keyword evidence="8" id="KW-0175">Coiled coil</keyword>
<dbReference type="Pfam" id="PF00391">
    <property type="entry name" value="PEP-utilizers"/>
    <property type="match status" value="1"/>
</dbReference>
<evidence type="ECO:0000313" key="12">
    <source>
        <dbReference type="EMBL" id="WHY26935.1"/>
    </source>
</evidence>
<dbReference type="Proteomes" id="UP001178303">
    <property type="component" value="Chromosome"/>
</dbReference>
<dbReference type="InterPro" id="IPR008279">
    <property type="entry name" value="PEP-util_enz_mobile_dom"/>
</dbReference>
<dbReference type="InterPro" id="IPR002192">
    <property type="entry name" value="PPDK_AMP/ATP-bd"/>
</dbReference>
<keyword evidence="12" id="KW-0808">Transferase</keyword>
<reference evidence="12" key="1">
    <citation type="submission" date="2023-05" db="EMBL/GenBank/DDBJ databases">
        <title>Comparative genomics of Bacillaceae isolates and their secondary metabolite potential.</title>
        <authorList>
            <person name="Song L."/>
            <person name="Nielsen L.J."/>
            <person name="Mohite O."/>
            <person name="Xu X."/>
            <person name="Weber T."/>
            <person name="Kovacs A.T."/>
        </authorList>
    </citation>
    <scope>NUCLEOTIDE SEQUENCE</scope>
    <source>
        <strain evidence="12">LN15</strain>
    </source>
</reference>
<dbReference type="Gene3D" id="3.30.470.20">
    <property type="entry name" value="ATP-grasp fold, B domain"/>
    <property type="match status" value="1"/>
</dbReference>
<comment type="similarity">
    <text evidence="4">Belongs to the rifampicin phosphotransferase family.</text>
</comment>
<dbReference type="AlphaFoldDB" id="A0AA95RU13"/>
<evidence type="ECO:0000313" key="13">
    <source>
        <dbReference type="Proteomes" id="UP001178303"/>
    </source>
</evidence>
<comment type="catalytic activity">
    <reaction evidence="3">
        <text>rifampicin + ATP + H2O = 21-phosphorifampicin + AMP + phosphate + 2 H(+)</text>
        <dbReference type="Rhea" id="RHEA:56304"/>
        <dbReference type="ChEBI" id="CHEBI:15377"/>
        <dbReference type="ChEBI" id="CHEBI:15378"/>
        <dbReference type="ChEBI" id="CHEBI:30616"/>
        <dbReference type="ChEBI" id="CHEBI:43474"/>
        <dbReference type="ChEBI" id="CHEBI:71365"/>
        <dbReference type="ChEBI" id="CHEBI:140195"/>
        <dbReference type="ChEBI" id="CHEBI:456215"/>
        <dbReference type="EC" id="2.7.9.6"/>
    </reaction>
    <physiologicalReaction direction="left-to-right" evidence="3">
        <dbReference type="Rhea" id="RHEA:56305"/>
    </physiologicalReaction>
</comment>
<evidence type="ECO:0000256" key="7">
    <source>
        <dbReference type="ARBA" id="ARBA00076136"/>
    </source>
</evidence>
<dbReference type="EC" id="2.7.9.6" evidence="5"/>
<evidence type="ECO:0000256" key="5">
    <source>
        <dbReference type="ARBA" id="ARBA00066332"/>
    </source>
</evidence>
<evidence type="ECO:0000256" key="1">
    <source>
        <dbReference type="ARBA" id="ARBA00022741"/>
    </source>
</evidence>
<dbReference type="PANTHER" id="PTHR43615">
    <property type="entry name" value="PHOSPHOENOLPYRUVATE SYNTHASE-RELATED"/>
    <property type="match status" value="1"/>
</dbReference>
<name>A0AA95RU13_9BACI</name>
<dbReference type="Gene3D" id="3.30.1490.20">
    <property type="entry name" value="ATP-grasp fold, A domain"/>
    <property type="match status" value="1"/>
</dbReference>
<evidence type="ECO:0000259" key="11">
    <source>
        <dbReference type="Pfam" id="PF01326"/>
    </source>
</evidence>
<evidence type="ECO:0000256" key="8">
    <source>
        <dbReference type="SAM" id="Coils"/>
    </source>
</evidence>
<evidence type="ECO:0000259" key="10">
    <source>
        <dbReference type="Pfam" id="PF00391"/>
    </source>
</evidence>
<dbReference type="NCBIfam" id="NF041857">
    <property type="entry name" value="RIF_Ptrans_rph"/>
    <property type="match status" value="1"/>
</dbReference>
<gene>
    <name evidence="12" type="primary">ppsA</name>
    <name evidence="12" type="ORF">QNH45_15535</name>
</gene>
<dbReference type="SUPFAM" id="SSF52009">
    <property type="entry name" value="Phosphohistidine domain"/>
    <property type="match status" value="1"/>
</dbReference>
<dbReference type="NCBIfam" id="NF004879">
    <property type="entry name" value="PRK06241.1-4"/>
    <property type="match status" value="1"/>
</dbReference>
<keyword evidence="2" id="KW-0067">ATP-binding</keyword>
<dbReference type="GO" id="GO:0005524">
    <property type="term" value="F:ATP binding"/>
    <property type="evidence" value="ECO:0007669"/>
    <property type="project" value="UniProtKB-KW"/>
</dbReference>
<evidence type="ECO:0000256" key="4">
    <source>
        <dbReference type="ARBA" id="ARBA00061332"/>
    </source>
</evidence>
<evidence type="ECO:0000256" key="2">
    <source>
        <dbReference type="ARBA" id="ARBA00022840"/>
    </source>
</evidence>
<sequence length="868" mass="97357">MSSFVLDFQEIEKTQLSLVGGKGLNLGELSNIQGIQVPEGFCVTTVGYEKAIEQNDELQTLLQQLTKLKKEERAQIGEMSKKIREVIMAVEIPSEVVEAVAHYLSRFGNEHAYAVRSSATAEDLPYASFAGQQDTYLNIIGKEAILQHVRKCWASLFTERAVMYRMQNDFEHNQVSICVVVQKMVFPEASGILFTADPVTSNRKVVSIDASFGLGEALVSGLVSADNYKVKEGEITGKMIATKKLAIYALKEGGTETKQIDPAQQKIQTLSEQQILQLAQIGRQIEAYFGCPQDIEWCLVDDTFYIVQSRPITTLYPIPEVNDGENHVYVSVGHQQMMTDPLKPLGMSLFQLTSFGQRFQAGGRLFVDVAQRLASPTSRELLLNMIGNSEPLIKDALTTVVERDDFITLLPDDETGKSAGKSVPPASSQPEVENDPAIVTDLIEMNQASIEELKRNMQTKSGVDVLDFILEDIQQLKKILFHPQSMAVIMAGMDASTWINEKMEQWLGEKNAADTLSQSVQNNITSEMGLALLDVADVIRPYEEVIAYLQHVENDNFLDELIQFTGGEKARDAILTFLNKYGMRCSGEIDITKTRWSEKPTIIIAMILNNIRDFEAGASKRKFEEGLQEALKKEEELVDRLQHLPDGTQKVEETKRMIRNIRNCIGYREYPKYGMINRYFIYKQALLKEAEKLVQNGVIHEIDDIYYLTFEELHEVVRTNKLDYEIIHKQKNDYKLYEKLTPPRVMTSDGEIITGKYKRENLPAEAIIGLPVSSGVIEGRARVILNMEDANLEEGDILVTAFTDPGWTPLFVSIKGLVTEVGGLMTHGAVIAREYGLPAVVGVENATKRIKDGQRIRVHGTEGYIEVL</sequence>
<dbReference type="NCBIfam" id="NF004877">
    <property type="entry name" value="PRK06241.1-2"/>
    <property type="match status" value="1"/>
</dbReference>
<dbReference type="Pfam" id="PF01326">
    <property type="entry name" value="PPDK_N"/>
    <property type="match status" value="1"/>
</dbReference>
<dbReference type="Gene3D" id="3.50.30.10">
    <property type="entry name" value="Phosphohistidine domain"/>
    <property type="match status" value="1"/>
</dbReference>